<dbReference type="Proteomes" id="UP000478052">
    <property type="component" value="Unassembled WGS sequence"/>
</dbReference>
<dbReference type="EMBL" id="VUJU01002156">
    <property type="protein sequence ID" value="KAF0762386.1"/>
    <property type="molecule type" value="Genomic_DNA"/>
</dbReference>
<evidence type="ECO:0000313" key="2">
    <source>
        <dbReference type="Proteomes" id="UP000478052"/>
    </source>
</evidence>
<proteinExistence type="predicted"/>
<accession>A0A6G0YWV3</accession>
<protein>
    <submittedName>
        <fullName evidence="1">Uncharacterized protein</fullName>
    </submittedName>
</protein>
<organism evidence="1 2">
    <name type="scientific">Aphis craccivora</name>
    <name type="common">Cowpea aphid</name>
    <dbReference type="NCBI Taxonomy" id="307492"/>
    <lineage>
        <taxon>Eukaryota</taxon>
        <taxon>Metazoa</taxon>
        <taxon>Ecdysozoa</taxon>
        <taxon>Arthropoda</taxon>
        <taxon>Hexapoda</taxon>
        <taxon>Insecta</taxon>
        <taxon>Pterygota</taxon>
        <taxon>Neoptera</taxon>
        <taxon>Paraneoptera</taxon>
        <taxon>Hemiptera</taxon>
        <taxon>Sternorrhyncha</taxon>
        <taxon>Aphidomorpha</taxon>
        <taxon>Aphidoidea</taxon>
        <taxon>Aphididae</taxon>
        <taxon>Aphidini</taxon>
        <taxon>Aphis</taxon>
        <taxon>Aphis</taxon>
    </lineage>
</organism>
<sequence>RLRIGHTLLTHRYLITKEDPPTVLPAVSNSPSRTSSQNAEITNKNVWKPLGHPLIRNPQPGTNRNLKTIYFSKKIYLIQRNITCILYKCM</sequence>
<gene>
    <name evidence="1" type="ORF">FWK35_00020691</name>
</gene>
<feature type="non-terminal residue" evidence="1">
    <location>
        <position position="1"/>
    </location>
</feature>
<name>A0A6G0YWV3_APHCR</name>
<evidence type="ECO:0000313" key="1">
    <source>
        <dbReference type="EMBL" id="KAF0762386.1"/>
    </source>
</evidence>
<dbReference type="AlphaFoldDB" id="A0A6G0YWV3"/>
<comment type="caution">
    <text evidence="1">The sequence shown here is derived from an EMBL/GenBank/DDBJ whole genome shotgun (WGS) entry which is preliminary data.</text>
</comment>
<keyword evidence="2" id="KW-1185">Reference proteome</keyword>
<reference evidence="1 2" key="1">
    <citation type="submission" date="2019-08" db="EMBL/GenBank/DDBJ databases">
        <title>Whole genome of Aphis craccivora.</title>
        <authorList>
            <person name="Voronova N.V."/>
            <person name="Shulinski R.S."/>
            <person name="Bandarenka Y.V."/>
            <person name="Zhorov D.G."/>
            <person name="Warner D."/>
        </authorList>
    </citation>
    <scope>NUCLEOTIDE SEQUENCE [LARGE SCALE GENOMIC DNA]</scope>
    <source>
        <strain evidence="1">180601</strain>
        <tissue evidence="1">Whole Body</tissue>
    </source>
</reference>
<dbReference type="OrthoDB" id="6621833at2759"/>